<reference evidence="1" key="1">
    <citation type="submission" date="2018-11" db="EMBL/GenBank/DDBJ databases">
        <authorList>
            <consortium name="Genoscope - CEA"/>
            <person name="William W."/>
        </authorList>
    </citation>
    <scope>NUCLEOTIDE SEQUENCE</scope>
</reference>
<protein>
    <recommendedName>
        <fullName evidence="2">Reverse transcriptase zinc-binding domain-containing protein</fullName>
    </recommendedName>
</protein>
<gene>
    <name evidence="1" type="ORF">BOLC4T22853H</name>
</gene>
<organism evidence="1">
    <name type="scientific">Brassica oleracea</name>
    <name type="common">Wild cabbage</name>
    <dbReference type="NCBI Taxonomy" id="3712"/>
    <lineage>
        <taxon>Eukaryota</taxon>
        <taxon>Viridiplantae</taxon>
        <taxon>Streptophyta</taxon>
        <taxon>Embryophyta</taxon>
        <taxon>Tracheophyta</taxon>
        <taxon>Spermatophyta</taxon>
        <taxon>Magnoliopsida</taxon>
        <taxon>eudicotyledons</taxon>
        <taxon>Gunneridae</taxon>
        <taxon>Pentapetalae</taxon>
        <taxon>rosids</taxon>
        <taxon>malvids</taxon>
        <taxon>Brassicales</taxon>
        <taxon>Brassicaceae</taxon>
        <taxon>Brassiceae</taxon>
        <taxon>Brassica</taxon>
    </lineage>
</organism>
<evidence type="ECO:0000313" key="1">
    <source>
        <dbReference type="EMBL" id="VDD06115.1"/>
    </source>
</evidence>
<dbReference type="EMBL" id="LR031873">
    <property type="protein sequence ID" value="VDD06115.1"/>
    <property type="molecule type" value="Genomic_DNA"/>
</dbReference>
<sequence length="166" mass="18840">VLDGRDVLIQHLGKVIGNGDSTKLWHDPWLSTSSPKEVEGPLTLDDKDLVVADVLTRETCIWNRTALEEQFPTLLDEILLLHQSTTGAEDSYAWLLHSSCSYTTKSGYISRHRLNLPPIGTEVNLFPWIVWFIWTARNFLIFETRHTEPTKVLSKAIAAAKEWITA</sequence>
<dbReference type="AlphaFoldDB" id="A0A3P6C5U8"/>
<accession>A0A3P6C5U8</accession>
<proteinExistence type="predicted"/>
<name>A0A3P6C5U8_BRAOL</name>
<evidence type="ECO:0008006" key="2">
    <source>
        <dbReference type="Google" id="ProtNLM"/>
    </source>
</evidence>
<feature type="non-terminal residue" evidence="1">
    <location>
        <position position="1"/>
    </location>
</feature>